<evidence type="ECO:0008006" key="4">
    <source>
        <dbReference type="Google" id="ProtNLM"/>
    </source>
</evidence>
<reference evidence="3" key="1">
    <citation type="journal article" date="2017" name="Genome Biol.">
        <title>Comparative genomics reveals high biological diversity and specific adaptations in the industrially and medically important fungal genus Aspergillus.</title>
        <authorList>
            <person name="de Vries R.P."/>
            <person name="Riley R."/>
            <person name="Wiebenga A."/>
            <person name="Aguilar-Osorio G."/>
            <person name="Amillis S."/>
            <person name="Uchima C.A."/>
            <person name="Anderluh G."/>
            <person name="Asadollahi M."/>
            <person name="Askin M."/>
            <person name="Barry K."/>
            <person name="Battaglia E."/>
            <person name="Bayram O."/>
            <person name="Benocci T."/>
            <person name="Braus-Stromeyer S.A."/>
            <person name="Caldana C."/>
            <person name="Canovas D."/>
            <person name="Cerqueira G.C."/>
            <person name="Chen F."/>
            <person name="Chen W."/>
            <person name="Choi C."/>
            <person name="Clum A."/>
            <person name="Dos Santos R.A."/>
            <person name="Damasio A.R."/>
            <person name="Diallinas G."/>
            <person name="Emri T."/>
            <person name="Fekete E."/>
            <person name="Flipphi M."/>
            <person name="Freyberg S."/>
            <person name="Gallo A."/>
            <person name="Gournas C."/>
            <person name="Habgood R."/>
            <person name="Hainaut M."/>
            <person name="Harispe M.L."/>
            <person name="Henrissat B."/>
            <person name="Hilden K.S."/>
            <person name="Hope R."/>
            <person name="Hossain A."/>
            <person name="Karabika E."/>
            <person name="Karaffa L."/>
            <person name="Karanyi Z."/>
            <person name="Krasevec N."/>
            <person name="Kuo A."/>
            <person name="Kusch H."/>
            <person name="LaButti K."/>
            <person name="Lagendijk E.L."/>
            <person name="Lapidus A."/>
            <person name="Levasseur A."/>
            <person name="Lindquist E."/>
            <person name="Lipzen A."/>
            <person name="Logrieco A.F."/>
            <person name="MacCabe A."/>
            <person name="Maekelae M.R."/>
            <person name="Malavazi I."/>
            <person name="Melin P."/>
            <person name="Meyer V."/>
            <person name="Mielnichuk N."/>
            <person name="Miskei M."/>
            <person name="Molnar A.P."/>
            <person name="Mule G."/>
            <person name="Ngan C.Y."/>
            <person name="Orejas M."/>
            <person name="Orosz E."/>
            <person name="Ouedraogo J.P."/>
            <person name="Overkamp K.M."/>
            <person name="Park H.-S."/>
            <person name="Perrone G."/>
            <person name="Piumi F."/>
            <person name="Punt P.J."/>
            <person name="Ram A.F."/>
            <person name="Ramon A."/>
            <person name="Rauscher S."/>
            <person name="Record E."/>
            <person name="Riano-Pachon D.M."/>
            <person name="Robert V."/>
            <person name="Roehrig J."/>
            <person name="Ruller R."/>
            <person name="Salamov A."/>
            <person name="Salih N.S."/>
            <person name="Samson R.A."/>
            <person name="Sandor E."/>
            <person name="Sanguinetti M."/>
            <person name="Schuetze T."/>
            <person name="Sepcic K."/>
            <person name="Shelest E."/>
            <person name="Sherlock G."/>
            <person name="Sophianopoulou V."/>
            <person name="Squina F.M."/>
            <person name="Sun H."/>
            <person name="Susca A."/>
            <person name="Todd R.B."/>
            <person name="Tsang A."/>
            <person name="Unkles S.E."/>
            <person name="van de Wiele N."/>
            <person name="van Rossen-Uffink D."/>
            <person name="Oliveira J.V."/>
            <person name="Vesth T.C."/>
            <person name="Visser J."/>
            <person name="Yu J.-H."/>
            <person name="Zhou M."/>
            <person name="Andersen M.R."/>
            <person name="Archer D.B."/>
            <person name="Baker S.E."/>
            <person name="Benoit I."/>
            <person name="Brakhage A.A."/>
            <person name="Braus G.H."/>
            <person name="Fischer R."/>
            <person name="Frisvad J.C."/>
            <person name="Goldman G.H."/>
            <person name="Houbraken J."/>
            <person name="Oakley B."/>
            <person name="Pocsi I."/>
            <person name="Scazzocchio C."/>
            <person name="Seiboth B."/>
            <person name="vanKuyk P.A."/>
            <person name="Wortman J."/>
            <person name="Dyer P.S."/>
            <person name="Grigoriev I.V."/>
        </authorList>
    </citation>
    <scope>NUCLEOTIDE SEQUENCE [LARGE SCALE GENOMIC DNA]</scope>
    <source>
        <strain evidence="3">CBS 506.65</strain>
    </source>
</reference>
<dbReference type="SUPFAM" id="SSF52540">
    <property type="entry name" value="P-loop containing nucleoside triphosphate hydrolases"/>
    <property type="match status" value="1"/>
</dbReference>
<dbReference type="VEuPathDB" id="FungiDB:ASPZODRAFT_111814"/>
<dbReference type="InterPro" id="IPR027417">
    <property type="entry name" value="P-loop_NTPase"/>
</dbReference>
<accession>A0A1L9SPJ9</accession>
<organism evidence="2 3">
    <name type="scientific">Penicilliopsis zonata CBS 506.65</name>
    <dbReference type="NCBI Taxonomy" id="1073090"/>
    <lineage>
        <taxon>Eukaryota</taxon>
        <taxon>Fungi</taxon>
        <taxon>Dikarya</taxon>
        <taxon>Ascomycota</taxon>
        <taxon>Pezizomycotina</taxon>
        <taxon>Eurotiomycetes</taxon>
        <taxon>Eurotiomycetidae</taxon>
        <taxon>Eurotiales</taxon>
        <taxon>Aspergillaceae</taxon>
        <taxon>Penicilliopsis</taxon>
    </lineage>
</organism>
<dbReference type="AlphaFoldDB" id="A0A1L9SPJ9"/>
<dbReference type="PANTHER" id="PTHR46434">
    <property type="entry name" value="GENETIC INTERACTOR OF PROHIBITINS 3, MITOCHONDRIAL"/>
    <property type="match status" value="1"/>
</dbReference>
<evidence type="ECO:0000256" key="1">
    <source>
        <dbReference type="SAM" id="MobiDB-lite"/>
    </source>
</evidence>
<dbReference type="STRING" id="1073090.A0A1L9SPJ9"/>
<feature type="region of interest" description="Disordered" evidence="1">
    <location>
        <begin position="143"/>
        <end position="175"/>
    </location>
</feature>
<evidence type="ECO:0000313" key="2">
    <source>
        <dbReference type="EMBL" id="OJJ49175.1"/>
    </source>
</evidence>
<sequence length="667" mass="74484">MMLNGGRTVFRGPRPWIPLTKQFCPSPRHGRTFSSLTYLAQSQLSSKRIPGYSQSIRTQQRCLSTKIEASELPPEVIHELLPLCCPGCGAYSQTVEPNEPGYYNLNTRQSRKLIHERKKDLKSIQHQVAEQTVENNTEIANEEVGETTDTDTTPRVPRPSHGVSLAETNAEGGTSDVKKASLQICERCHDLIHHNKGVPAPSPSIDSIGALLDESPHRDNRIFHIVDAADFPMSMIPNIYDALSIQKQRSHNRRSEPTKYRGGKKLPTISFIITRSDLLAATKELVDGKMEYMRTVLREALSKREDFRLGNIHMVSAQRGWWTKTVKEEIREHGGGVWVVGKANVGKSSFIETCFPKDSKNLGNLEKAVQPHRDETHIKEQHASALLDTGGLLPPAPREDRYPMLPTVSSLPGTTVSPIRIPFGRGKGEVIDLPGLDRGSLVNFVREEHQRKLIMTKRKKPEQLTIKPGQSLILGGGLIRITPVDPVGVTLAACFLDLESHVTKTEKALEMVAGQREYPGEVIMAEGAGSEMASAGKFELQWDVTKSYIPRPIQQRMKKSDYEPRPLPYKVMSADILVEGCGWIELTAQVRTKTQTDAEPSFPRVEVFSPQGKSIGYRRPIECFTHIAEKRAMDRRKAGPRGRQSISRKKRILGSQMAAVRSVLNVF</sequence>
<proteinExistence type="predicted"/>
<dbReference type="GO" id="GO:0005739">
    <property type="term" value="C:mitochondrion"/>
    <property type="evidence" value="ECO:0007669"/>
    <property type="project" value="TreeGrafter"/>
</dbReference>
<dbReference type="Proteomes" id="UP000184188">
    <property type="component" value="Unassembled WGS sequence"/>
</dbReference>
<dbReference type="PANTHER" id="PTHR46434:SF1">
    <property type="entry name" value="GENETIC INTERACTOR OF PROHIBITINS 3, MITOCHONDRIAL"/>
    <property type="match status" value="1"/>
</dbReference>
<dbReference type="RefSeq" id="XP_022583685.1">
    <property type="nucleotide sequence ID" value="XM_022721029.1"/>
</dbReference>
<name>A0A1L9SPJ9_9EURO</name>
<dbReference type="EMBL" id="KV878338">
    <property type="protein sequence ID" value="OJJ49175.1"/>
    <property type="molecule type" value="Genomic_DNA"/>
</dbReference>
<evidence type="ECO:0000313" key="3">
    <source>
        <dbReference type="Proteomes" id="UP000184188"/>
    </source>
</evidence>
<keyword evidence="3" id="KW-1185">Reference proteome</keyword>
<dbReference type="Gene3D" id="3.40.50.300">
    <property type="entry name" value="P-loop containing nucleotide triphosphate hydrolases"/>
    <property type="match status" value="1"/>
</dbReference>
<dbReference type="OrthoDB" id="1696305at2759"/>
<dbReference type="InterPro" id="IPR050896">
    <property type="entry name" value="Mito_lipid_metab_GTPase"/>
</dbReference>
<gene>
    <name evidence="2" type="ORF">ASPZODRAFT_111814</name>
</gene>
<protein>
    <recommendedName>
        <fullName evidence="4">G domain-containing protein</fullName>
    </recommendedName>
</protein>
<dbReference type="GeneID" id="34607494"/>